<sequence>MGDMLNANTLHYPFTHSTNPHAEDMENIIHSWVSVHFDFLPEKVKKKYLHTGMGHCGGCIFPKASMQQLQAICRFFIWAFTVDDSYEFSSPEQVQIIEDISLQALRHGRFTSNDPLYATLPVMREELLAISSPEWLERFCESIELYFQGLKEETKYRVPMIFPDMDTFIAVRTKAVNVLPMVNLAEAITGTVLPGPVIRHPYLERLAYLTCRILSWSNDYFSAHLEKGHDVLNLVLMLEHHNGSSLSEAYVEMLKVHDKDVAEFVCISASLPNFGEYNKAVEEYVDNLELMIAGYLHWTLQLTDRYKKGGHPSLDLQPAKTA</sequence>
<dbReference type="AlphaFoldDB" id="A0A3N4MTQ7"/>
<comment type="similarity">
    <text evidence="1">Belongs to the terpene synthase family.</text>
</comment>
<protein>
    <recommendedName>
        <fullName evidence="1">Terpene synthase</fullName>
        <ecNumber evidence="1">4.2.3.-</ecNumber>
    </recommendedName>
</protein>
<reference evidence="3" key="1">
    <citation type="submission" date="2018-11" db="EMBL/GenBank/DDBJ databases">
        <title>Chitinophaga lutea sp.nov., isolate from arsenic contaminated soil.</title>
        <authorList>
            <person name="Zong Y."/>
        </authorList>
    </citation>
    <scope>NUCLEOTIDE SEQUENCE [LARGE SCALE GENOMIC DNA]</scope>
    <source>
        <strain evidence="3">YLT18</strain>
    </source>
</reference>
<name>A0A3N4MTQ7_9BACT</name>
<evidence type="ECO:0000313" key="3">
    <source>
        <dbReference type="Proteomes" id="UP000279089"/>
    </source>
</evidence>
<dbReference type="OrthoDB" id="1223397at2"/>
<dbReference type="Proteomes" id="UP000279089">
    <property type="component" value="Unassembled WGS sequence"/>
</dbReference>
<proteinExistence type="inferred from homology"/>
<comment type="caution">
    <text evidence="2">The sequence shown here is derived from an EMBL/GenBank/DDBJ whole genome shotgun (WGS) entry which is preliminary data.</text>
</comment>
<comment type="cofactor">
    <cofactor evidence="1">
        <name>Mg(2+)</name>
        <dbReference type="ChEBI" id="CHEBI:18420"/>
    </cofactor>
</comment>
<evidence type="ECO:0000313" key="2">
    <source>
        <dbReference type="EMBL" id="RPD42919.1"/>
    </source>
</evidence>
<keyword evidence="1" id="KW-0456">Lyase</keyword>
<dbReference type="EC" id="4.2.3.-" evidence="1"/>
<dbReference type="GO" id="GO:0010333">
    <property type="term" value="F:terpene synthase activity"/>
    <property type="evidence" value="ECO:0007669"/>
    <property type="project" value="InterPro"/>
</dbReference>
<dbReference type="EMBL" id="RMBX01000001">
    <property type="protein sequence ID" value="RPD42919.1"/>
    <property type="molecule type" value="Genomic_DNA"/>
</dbReference>
<dbReference type="Pfam" id="PF19086">
    <property type="entry name" value="Terpene_syn_C_2"/>
    <property type="match status" value="1"/>
</dbReference>
<dbReference type="PANTHER" id="PTHR35201">
    <property type="entry name" value="TERPENE SYNTHASE"/>
    <property type="match status" value="1"/>
</dbReference>
<organism evidence="2 3">
    <name type="scientific">Chitinophaga barathri</name>
    <dbReference type="NCBI Taxonomy" id="1647451"/>
    <lineage>
        <taxon>Bacteria</taxon>
        <taxon>Pseudomonadati</taxon>
        <taxon>Bacteroidota</taxon>
        <taxon>Chitinophagia</taxon>
        <taxon>Chitinophagales</taxon>
        <taxon>Chitinophagaceae</taxon>
        <taxon>Chitinophaga</taxon>
    </lineage>
</organism>
<dbReference type="InterPro" id="IPR034686">
    <property type="entry name" value="Terpene_cyclase-like_2"/>
</dbReference>
<keyword evidence="3" id="KW-1185">Reference proteome</keyword>
<dbReference type="SFLD" id="SFLDS00005">
    <property type="entry name" value="Isoprenoid_Synthase_Type_I"/>
    <property type="match status" value="1"/>
</dbReference>
<keyword evidence="1" id="KW-0479">Metal-binding</keyword>
<dbReference type="SFLD" id="SFLDG01020">
    <property type="entry name" value="Terpene_Cyclase_Like_2"/>
    <property type="match status" value="1"/>
</dbReference>
<dbReference type="SUPFAM" id="SSF48576">
    <property type="entry name" value="Terpenoid synthases"/>
    <property type="match status" value="1"/>
</dbReference>
<dbReference type="Gene3D" id="1.10.600.10">
    <property type="entry name" value="Farnesyl Diphosphate Synthase"/>
    <property type="match status" value="1"/>
</dbReference>
<dbReference type="PANTHER" id="PTHR35201:SF4">
    <property type="entry name" value="BETA-PINACENE SYNTHASE-RELATED"/>
    <property type="match status" value="1"/>
</dbReference>
<evidence type="ECO:0000256" key="1">
    <source>
        <dbReference type="RuleBase" id="RU366034"/>
    </source>
</evidence>
<accession>A0A3N4MTQ7</accession>
<dbReference type="InterPro" id="IPR008949">
    <property type="entry name" value="Isoprenoid_synthase_dom_sf"/>
</dbReference>
<dbReference type="GO" id="GO:0046872">
    <property type="term" value="F:metal ion binding"/>
    <property type="evidence" value="ECO:0007669"/>
    <property type="project" value="UniProtKB-KW"/>
</dbReference>
<gene>
    <name evidence="2" type="ORF">EG028_01070</name>
</gene>
<dbReference type="RefSeq" id="WP_120514193.1">
    <property type="nucleotide sequence ID" value="NZ_QXZY01000001.1"/>
</dbReference>
<keyword evidence="1" id="KW-0460">Magnesium</keyword>